<keyword evidence="1" id="KW-0808">Transferase</keyword>
<dbReference type="NCBIfam" id="NF002959">
    <property type="entry name" value="PRK03624.1"/>
    <property type="match status" value="1"/>
</dbReference>
<keyword evidence="4" id="KW-0689">Ribosomal protein</keyword>
<keyword evidence="2" id="KW-0012">Acyltransferase</keyword>
<dbReference type="PANTHER" id="PTHR43877">
    <property type="entry name" value="AMINOALKYLPHOSPHONATE N-ACETYLTRANSFERASE-RELATED-RELATED"/>
    <property type="match status" value="1"/>
</dbReference>
<feature type="domain" description="N-acetyltransferase" evidence="3">
    <location>
        <begin position="3"/>
        <end position="148"/>
    </location>
</feature>
<dbReference type="Proteomes" id="UP000295344">
    <property type="component" value="Unassembled WGS sequence"/>
</dbReference>
<dbReference type="Pfam" id="PF00583">
    <property type="entry name" value="Acetyltransf_1"/>
    <property type="match status" value="1"/>
</dbReference>
<dbReference type="OrthoDB" id="1821130at2"/>
<dbReference type="RefSeq" id="WP_133764942.1">
    <property type="nucleotide sequence ID" value="NZ_BAAARP010000001.1"/>
</dbReference>
<organism evidence="4 5">
    <name type="scientific">Amnibacterium kyonggiense</name>
    <dbReference type="NCBI Taxonomy" id="595671"/>
    <lineage>
        <taxon>Bacteria</taxon>
        <taxon>Bacillati</taxon>
        <taxon>Actinomycetota</taxon>
        <taxon>Actinomycetes</taxon>
        <taxon>Micrococcales</taxon>
        <taxon>Microbacteriaceae</taxon>
        <taxon>Amnibacterium</taxon>
    </lineage>
</organism>
<dbReference type="GO" id="GO:0005840">
    <property type="term" value="C:ribosome"/>
    <property type="evidence" value="ECO:0007669"/>
    <property type="project" value="UniProtKB-KW"/>
</dbReference>
<dbReference type="InterPro" id="IPR000182">
    <property type="entry name" value="GNAT_dom"/>
</dbReference>
<dbReference type="CDD" id="cd04301">
    <property type="entry name" value="NAT_SF"/>
    <property type="match status" value="1"/>
</dbReference>
<dbReference type="InterPro" id="IPR050832">
    <property type="entry name" value="Bact_Acetyltransf"/>
</dbReference>
<evidence type="ECO:0000256" key="1">
    <source>
        <dbReference type="ARBA" id="ARBA00022679"/>
    </source>
</evidence>
<evidence type="ECO:0000313" key="5">
    <source>
        <dbReference type="Proteomes" id="UP000295344"/>
    </source>
</evidence>
<sequence length="148" mass="16091">MTLHVRPFADGDEDAVVSLWEAAGLTRPWNDPHRDIERKKRVQRELFLVATDSTPAAGGDDAVVATAMAGYDGHRGWVYYLAVAPDRQGEGLGRLLMAAAEERLVALGCPKVNVQIRSGNDRVTAFYDRLGYAPDGATGLGKRLIPDD</sequence>
<reference evidence="4 5" key="1">
    <citation type="submission" date="2019-03" db="EMBL/GenBank/DDBJ databases">
        <title>Genomic Encyclopedia of Archaeal and Bacterial Type Strains, Phase II (KMG-II): from individual species to whole genera.</title>
        <authorList>
            <person name="Goeker M."/>
        </authorList>
    </citation>
    <scope>NUCLEOTIDE SEQUENCE [LARGE SCALE GENOMIC DNA]</scope>
    <source>
        <strain evidence="4 5">DSM 24782</strain>
    </source>
</reference>
<dbReference type="GO" id="GO:0016747">
    <property type="term" value="F:acyltransferase activity, transferring groups other than amino-acyl groups"/>
    <property type="evidence" value="ECO:0007669"/>
    <property type="project" value="InterPro"/>
</dbReference>
<evidence type="ECO:0000313" key="4">
    <source>
        <dbReference type="EMBL" id="TDS80200.1"/>
    </source>
</evidence>
<dbReference type="AlphaFoldDB" id="A0A4R7FQX8"/>
<keyword evidence="5" id="KW-1185">Reference proteome</keyword>
<accession>A0A4R7FQX8</accession>
<comment type="caution">
    <text evidence="4">The sequence shown here is derived from an EMBL/GenBank/DDBJ whole genome shotgun (WGS) entry which is preliminary data.</text>
</comment>
<proteinExistence type="predicted"/>
<dbReference type="SUPFAM" id="SSF55729">
    <property type="entry name" value="Acyl-CoA N-acyltransferases (Nat)"/>
    <property type="match status" value="1"/>
</dbReference>
<keyword evidence="4" id="KW-0687">Ribonucleoprotein</keyword>
<name>A0A4R7FQX8_9MICO</name>
<dbReference type="EMBL" id="SOAM01000001">
    <property type="protein sequence ID" value="TDS80200.1"/>
    <property type="molecule type" value="Genomic_DNA"/>
</dbReference>
<evidence type="ECO:0000259" key="3">
    <source>
        <dbReference type="PROSITE" id="PS51186"/>
    </source>
</evidence>
<dbReference type="InterPro" id="IPR016181">
    <property type="entry name" value="Acyl_CoA_acyltransferase"/>
</dbReference>
<dbReference type="Gene3D" id="3.40.630.30">
    <property type="match status" value="1"/>
</dbReference>
<gene>
    <name evidence="4" type="ORF">CLV52_0754</name>
</gene>
<protein>
    <submittedName>
        <fullName evidence="4">Ribosomal protein S18 acetylase RimI-like enzyme</fullName>
    </submittedName>
</protein>
<evidence type="ECO:0000256" key="2">
    <source>
        <dbReference type="ARBA" id="ARBA00023315"/>
    </source>
</evidence>
<dbReference type="PANTHER" id="PTHR43877:SF2">
    <property type="entry name" value="AMINOALKYLPHOSPHONATE N-ACETYLTRANSFERASE-RELATED"/>
    <property type="match status" value="1"/>
</dbReference>
<dbReference type="PROSITE" id="PS51186">
    <property type="entry name" value="GNAT"/>
    <property type="match status" value="1"/>
</dbReference>